<keyword evidence="6 10" id="KW-0653">Protein transport</keyword>
<feature type="transmembrane region" description="Helical" evidence="10">
    <location>
        <begin position="52"/>
        <end position="75"/>
    </location>
</feature>
<keyword evidence="9 10" id="KW-0472">Membrane</keyword>
<dbReference type="GO" id="GO:0065002">
    <property type="term" value="P:intracellular protein transmembrane transport"/>
    <property type="evidence" value="ECO:0007669"/>
    <property type="project" value="TreeGrafter"/>
</dbReference>
<evidence type="ECO:0000256" key="1">
    <source>
        <dbReference type="ARBA" id="ARBA00004651"/>
    </source>
</evidence>
<comment type="subcellular location">
    <subcellularLocation>
        <location evidence="1 10">Cell membrane</location>
        <topology evidence="1 10">Multi-pass membrane protein</topology>
    </subcellularLocation>
</comment>
<dbReference type="EMBL" id="LSDT01000044">
    <property type="protein sequence ID" value="KXB90704.1"/>
    <property type="molecule type" value="Genomic_DNA"/>
</dbReference>
<gene>
    <name evidence="12" type="ORF">CAL30_00245</name>
    <name evidence="11" type="ORF">HMPREF3182_01128</name>
</gene>
<keyword evidence="7 10" id="KW-1133">Transmembrane helix</keyword>
<dbReference type="PRINTS" id="PR01651">
    <property type="entry name" value="SECGEXPORT"/>
</dbReference>
<comment type="caution">
    <text evidence="11">The sequence shown here is derived from an EMBL/GenBank/DDBJ whole genome shotgun (WGS) entry which is preliminary data.</text>
</comment>
<evidence type="ECO:0000256" key="8">
    <source>
        <dbReference type="ARBA" id="ARBA00023010"/>
    </source>
</evidence>
<keyword evidence="13" id="KW-1185">Reference proteome</keyword>
<dbReference type="NCBIfam" id="TIGR00810">
    <property type="entry name" value="secG"/>
    <property type="match status" value="1"/>
</dbReference>
<comment type="function">
    <text evidence="10">Involved in protein export. Participates in an early event of protein translocation.</text>
</comment>
<evidence type="ECO:0000256" key="7">
    <source>
        <dbReference type="ARBA" id="ARBA00022989"/>
    </source>
</evidence>
<organism evidence="11 13">
    <name type="scientific">Megasphaera hutchinsoni</name>
    <dbReference type="NCBI Taxonomy" id="1588748"/>
    <lineage>
        <taxon>Bacteria</taxon>
        <taxon>Bacillati</taxon>
        <taxon>Bacillota</taxon>
        <taxon>Negativicutes</taxon>
        <taxon>Veillonellales</taxon>
        <taxon>Veillonellaceae</taxon>
        <taxon>Megasphaera</taxon>
    </lineage>
</organism>
<keyword evidence="5 10" id="KW-0812">Transmembrane</keyword>
<accession>A0A2J8BCD2</accession>
<accession>A0A134CF30</accession>
<dbReference type="RefSeq" id="WP_007392735.1">
    <property type="nucleotide sequence ID" value="NZ_KQ960952.1"/>
</dbReference>
<dbReference type="PANTHER" id="PTHR34182">
    <property type="entry name" value="PROTEIN-EXPORT MEMBRANE PROTEIN SECG"/>
    <property type="match status" value="1"/>
</dbReference>
<dbReference type="GO" id="GO:0009306">
    <property type="term" value="P:protein secretion"/>
    <property type="evidence" value="ECO:0007669"/>
    <property type="project" value="UniProtKB-UniRule"/>
</dbReference>
<reference evidence="12 14" key="3">
    <citation type="submission" date="2017-05" db="EMBL/GenBank/DDBJ databases">
        <authorList>
            <person name="Song R."/>
            <person name="Chenine A.L."/>
            <person name="Ruprecht R.M."/>
        </authorList>
    </citation>
    <scope>NUCLEOTIDE SEQUENCE [LARGE SCALE GENOMIC DNA]</scope>
    <source>
        <strain evidence="12 14">KA00229</strain>
    </source>
</reference>
<dbReference type="EMBL" id="NFMF01000001">
    <property type="protein sequence ID" value="PNH22432.1"/>
    <property type="molecule type" value="Genomic_DNA"/>
</dbReference>
<dbReference type="GO" id="GO:0015450">
    <property type="term" value="F:protein-transporting ATPase activity"/>
    <property type="evidence" value="ECO:0007669"/>
    <property type="project" value="UniProtKB-UniRule"/>
</dbReference>
<evidence type="ECO:0000256" key="6">
    <source>
        <dbReference type="ARBA" id="ARBA00022927"/>
    </source>
</evidence>
<evidence type="ECO:0000256" key="9">
    <source>
        <dbReference type="ARBA" id="ARBA00023136"/>
    </source>
</evidence>
<evidence type="ECO:0000313" key="12">
    <source>
        <dbReference type="EMBL" id="PNH22432.1"/>
    </source>
</evidence>
<dbReference type="Proteomes" id="UP000070160">
    <property type="component" value="Unassembled WGS sequence"/>
</dbReference>
<reference evidence="13" key="2">
    <citation type="submission" date="2016-01" db="EMBL/GenBank/DDBJ databases">
        <authorList>
            <person name="Mitreva M."/>
            <person name="Pepin K.H."/>
            <person name="Mihindukulasuriya K.A."/>
            <person name="Fulton R."/>
            <person name="Fronick C."/>
            <person name="O'Laughlin M."/>
            <person name="Miner T."/>
            <person name="Herter B."/>
            <person name="Rosa B.A."/>
            <person name="Cordes M."/>
            <person name="Tomlinson C."/>
            <person name="Wollam A."/>
            <person name="Palsikar V.B."/>
            <person name="Mardis E.R."/>
            <person name="Wilson R.K."/>
        </authorList>
    </citation>
    <scope>NUCLEOTIDE SEQUENCE [LARGE SCALE GENOMIC DNA]</scope>
    <source>
        <strain evidence="13">KA00182</strain>
    </source>
</reference>
<name>A0A134CF30_9FIRM</name>
<dbReference type="Pfam" id="PF03840">
    <property type="entry name" value="SecG"/>
    <property type="match status" value="1"/>
</dbReference>
<evidence type="ECO:0000313" key="14">
    <source>
        <dbReference type="Proteomes" id="UP000242958"/>
    </source>
</evidence>
<sequence length="78" mass="8062">MVTVLEIIVIILALLLIGVVVAQKSKSQGMGAGFGGGAEDLFGSRARGMDALLSKLTIIISIVFAILVLLLGGMLNSY</sequence>
<comment type="caution">
    <text evidence="10">Lacks conserved residue(s) required for the propagation of feature annotation.</text>
</comment>
<dbReference type="GO" id="GO:0043952">
    <property type="term" value="P:protein transport by the Sec complex"/>
    <property type="evidence" value="ECO:0007669"/>
    <property type="project" value="TreeGrafter"/>
</dbReference>
<evidence type="ECO:0000256" key="4">
    <source>
        <dbReference type="ARBA" id="ARBA00022475"/>
    </source>
</evidence>
<evidence type="ECO:0000256" key="10">
    <source>
        <dbReference type="RuleBase" id="RU365087"/>
    </source>
</evidence>
<dbReference type="GO" id="GO:0005886">
    <property type="term" value="C:plasma membrane"/>
    <property type="evidence" value="ECO:0007669"/>
    <property type="project" value="UniProtKB-SubCell"/>
</dbReference>
<evidence type="ECO:0000313" key="11">
    <source>
        <dbReference type="EMBL" id="KXB90704.1"/>
    </source>
</evidence>
<keyword evidence="3 10" id="KW-0813">Transport</keyword>
<dbReference type="PANTHER" id="PTHR34182:SF1">
    <property type="entry name" value="PROTEIN-EXPORT MEMBRANE PROTEIN SECG"/>
    <property type="match status" value="1"/>
</dbReference>
<evidence type="ECO:0000256" key="5">
    <source>
        <dbReference type="ARBA" id="ARBA00022692"/>
    </source>
</evidence>
<evidence type="ECO:0000256" key="2">
    <source>
        <dbReference type="ARBA" id="ARBA00008445"/>
    </source>
</evidence>
<proteinExistence type="inferred from homology"/>
<dbReference type="AlphaFoldDB" id="A0A134CF30"/>
<comment type="similarity">
    <text evidence="2 10">Belongs to the SecG family.</text>
</comment>
<evidence type="ECO:0000313" key="13">
    <source>
        <dbReference type="Proteomes" id="UP000070160"/>
    </source>
</evidence>
<dbReference type="InterPro" id="IPR004692">
    <property type="entry name" value="SecG"/>
</dbReference>
<dbReference type="PATRIC" id="fig|1588748.3.peg.1088"/>
<dbReference type="STRING" id="1588748.HMPREF3182_01128"/>
<dbReference type="Proteomes" id="UP000242958">
    <property type="component" value="Unassembled WGS sequence"/>
</dbReference>
<evidence type="ECO:0000256" key="3">
    <source>
        <dbReference type="ARBA" id="ARBA00022448"/>
    </source>
</evidence>
<reference evidence="11" key="1">
    <citation type="submission" date="2016-01" db="EMBL/GenBank/DDBJ databases">
        <authorList>
            <person name="Oliw E.H."/>
        </authorList>
    </citation>
    <scope>NUCLEOTIDE SEQUENCE [LARGE SCALE GENOMIC DNA]</scope>
    <source>
        <strain evidence="11">KA00182</strain>
    </source>
</reference>
<keyword evidence="4 10" id="KW-1003">Cell membrane</keyword>
<keyword evidence="8 10" id="KW-0811">Translocation</keyword>
<protein>
    <recommendedName>
        <fullName evidence="10">Protein-export membrane protein SecG</fullName>
    </recommendedName>
</protein>